<protein>
    <submittedName>
        <fullName evidence="1">Uncharacterized protein</fullName>
    </submittedName>
</protein>
<dbReference type="Proteomes" id="UP000237105">
    <property type="component" value="Unassembled WGS sequence"/>
</dbReference>
<name>A0A2P5CYA9_PARAD</name>
<dbReference type="EMBL" id="JXTB01000083">
    <property type="protein sequence ID" value="PON66028.1"/>
    <property type="molecule type" value="Genomic_DNA"/>
</dbReference>
<gene>
    <name evidence="1" type="ORF">PanWU01x14_112550</name>
</gene>
<accession>A0A2P5CYA9</accession>
<evidence type="ECO:0000313" key="1">
    <source>
        <dbReference type="EMBL" id="PON66028.1"/>
    </source>
</evidence>
<comment type="caution">
    <text evidence="1">The sequence shown here is derived from an EMBL/GenBank/DDBJ whole genome shotgun (WGS) entry which is preliminary data.</text>
</comment>
<keyword evidence="2" id="KW-1185">Reference proteome</keyword>
<organism evidence="1 2">
    <name type="scientific">Parasponia andersonii</name>
    <name type="common">Sponia andersonii</name>
    <dbReference type="NCBI Taxonomy" id="3476"/>
    <lineage>
        <taxon>Eukaryota</taxon>
        <taxon>Viridiplantae</taxon>
        <taxon>Streptophyta</taxon>
        <taxon>Embryophyta</taxon>
        <taxon>Tracheophyta</taxon>
        <taxon>Spermatophyta</taxon>
        <taxon>Magnoliopsida</taxon>
        <taxon>eudicotyledons</taxon>
        <taxon>Gunneridae</taxon>
        <taxon>Pentapetalae</taxon>
        <taxon>rosids</taxon>
        <taxon>fabids</taxon>
        <taxon>Rosales</taxon>
        <taxon>Cannabaceae</taxon>
        <taxon>Parasponia</taxon>
    </lineage>
</organism>
<reference evidence="2" key="1">
    <citation type="submission" date="2016-06" db="EMBL/GenBank/DDBJ databases">
        <title>Parallel loss of symbiosis genes in relatives of nitrogen-fixing non-legume Parasponia.</title>
        <authorList>
            <person name="Van Velzen R."/>
            <person name="Holmer R."/>
            <person name="Bu F."/>
            <person name="Rutten L."/>
            <person name="Van Zeijl A."/>
            <person name="Liu W."/>
            <person name="Santuari L."/>
            <person name="Cao Q."/>
            <person name="Sharma T."/>
            <person name="Shen D."/>
            <person name="Roswanjaya Y."/>
            <person name="Wardhani T."/>
            <person name="Kalhor M.S."/>
            <person name="Jansen J."/>
            <person name="Van den Hoogen J."/>
            <person name="Gungor B."/>
            <person name="Hartog M."/>
            <person name="Hontelez J."/>
            <person name="Verver J."/>
            <person name="Yang W.-C."/>
            <person name="Schijlen E."/>
            <person name="Repin R."/>
            <person name="Schilthuizen M."/>
            <person name="Schranz E."/>
            <person name="Heidstra R."/>
            <person name="Miyata K."/>
            <person name="Fedorova E."/>
            <person name="Kohlen W."/>
            <person name="Bisseling T."/>
            <person name="Smit S."/>
            <person name="Geurts R."/>
        </authorList>
    </citation>
    <scope>NUCLEOTIDE SEQUENCE [LARGE SCALE GENOMIC DNA]</scope>
    <source>
        <strain evidence="2">cv. WU1-14</strain>
    </source>
</reference>
<evidence type="ECO:0000313" key="2">
    <source>
        <dbReference type="Proteomes" id="UP000237105"/>
    </source>
</evidence>
<sequence length="53" mass="5786">MGREPDQSFIRGGKAHLDRWRGKGWGTWSPESSPHHPLGITKSAVPAGKCLFG</sequence>
<proteinExistence type="predicted"/>
<dbReference type="AlphaFoldDB" id="A0A2P5CYA9"/>